<dbReference type="EMBL" id="CP003274">
    <property type="protein sequence ID" value="AFL78976.1"/>
    <property type="molecule type" value="Genomic_DNA"/>
</dbReference>
<dbReference type="HOGENOM" id="CLU_1425276_0_0_10"/>
<organism evidence="1 2">
    <name type="scientific">Alistipes finegoldii (strain DSM 17242 / JCM 16770 / CCUG 46020 / CIP 107999 / KCTC 15236 / AHN 2437)</name>
    <dbReference type="NCBI Taxonomy" id="679935"/>
    <lineage>
        <taxon>Bacteria</taxon>
        <taxon>Pseudomonadati</taxon>
        <taxon>Bacteroidota</taxon>
        <taxon>Bacteroidia</taxon>
        <taxon>Bacteroidales</taxon>
        <taxon>Rikenellaceae</taxon>
        <taxon>Alistipes</taxon>
    </lineage>
</organism>
<accession>I3YPQ8</accession>
<evidence type="ECO:0000313" key="1">
    <source>
        <dbReference type="EMBL" id="AFL78976.1"/>
    </source>
</evidence>
<dbReference type="RefSeq" id="WP_014776189.1">
    <property type="nucleotide sequence ID" value="NC_018011.1"/>
</dbReference>
<proteinExistence type="predicted"/>
<dbReference type="STRING" id="679935.Alfi_2716"/>
<dbReference type="AlphaFoldDB" id="I3YPQ8"/>
<dbReference type="Proteomes" id="UP000006052">
    <property type="component" value="Chromosome"/>
</dbReference>
<protein>
    <submittedName>
        <fullName evidence="1">Uncharacterized protein</fullName>
    </submittedName>
</protein>
<gene>
    <name evidence="1" type="ordered locus">Alfi_2716</name>
</gene>
<evidence type="ECO:0000313" key="2">
    <source>
        <dbReference type="Proteomes" id="UP000006052"/>
    </source>
</evidence>
<name>I3YPQ8_ALIFI</name>
<reference evidence="2" key="1">
    <citation type="journal article" date="2013" name="Stand. Genomic Sci.">
        <title>Complete genome sequence of the bile-resistant pigment-producing anaerobe Alistipes finegoldii type strain (AHN2437(T)).</title>
        <authorList>
            <person name="Mavromatis K."/>
            <person name="Stackebrandt E."/>
            <person name="Munk C."/>
            <person name="Lapidus A."/>
            <person name="Nolan M."/>
            <person name="Lucas S."/>
            <person name="Hammon N."/>
            <person name="Deshpande S."/>
            <person name="Cheng J.F."/>
            <person name="Tapia R."/>
            <person name="Goodwin L.A."/>
            <person name="Pitluck S."/>
            <person name="Liolios K."/>
            <person name="Pagani I."/>
            <person name="Ivanova N."/>
            <person name="Mikhailova N."/>
            <person name="Huntemann M."/>
            <person name="Pati A."/>
            <person name="Chen A."/>
            <person name="Palaniappan K."/>
            <person name="Land M."/>
            <person name="Hauser L."/>
            <person name="Rohde M."/>
            <person name="Gronow S."/>
            <person name="Goker M."/>
            <person name="Detter J.C."/>
            <person name="Bristow J."/>
            <person name="Eisen J.A."/>
            <person name="Markowitz V."/>
            <person name="Hugenholtz P."/>
            <person name="Kyrpides N.C."/>
            <person name="Klenk H.P."/>
            <person name="Woyke T."/>
        </authorList>
    </citation>
    <scope>NUCLEOTIDE SEQUENCE</scope>
    <source>
        <strain evidence="2">DSM 17242 / JCM 16770 / AHN 2437 / CCUG 46020 / CIP 107999</strain>
    </source>
</reference>
<dbReference type="KEGG" id="afd:Alfi_2716"/>
<sequence>MITRENKIIRLSWAKADLFQTICTETAYNARTLADDKGLPLFDRYAITADERAFFDQHIAEALTTLSHHFRRIVPDSQPMAVEGDTCGLTFTARLADDGRELYGLSELDAVDHSATNVLCYLIVSEWYLSVQASDLWKTYLQKLAIAAAELSTLLFRFYRPALKQSFMVAPDPSEAPPKDYEINIDAGTI</sequence>